<keyword evidence="2" id="KW-1185">Reference proteome</keyword>
<accession>A0ABQ3VCY5</accession>
<dbReference type="InterPro" id="IPR011990">
    <property type="entry name" value="TPR-like_helical_dom_sf"/>
</dbReference>
<dbReference type="EMBL" id="BNJJ01000004">
    <property type="protein sequence ID" value="GHO83668.1"/>
    <property type="molecule type" value="Genomic_DNA"/>
</dbReference>
<evidence type="ECO:0000313" key="1">
    <source>
        <dbReference type="EMBL" id="GHO83668.1"/>
    </source>
</evidence>
<name>A0ABQ3VCY5_9CHLR</name>
<proteinExistence type="predicted"/>
<evidence type="ECO:0000313" key="2">
    <source>
        <dbReference type="Proteomes" id="UP000635565"/>
    </source>
</evidence>
<comment type="caution">
    <text evidence="1">The sequence shown here is derived from an EMBL/GenBank/DDBJ whole genome shotgun (WGS) entry which is preliminary data.</text>
</comment>
<sequence length="137" mass="15881">MDEIMLKGYQMMQPSEQTSFSNTNVLAADLSSQSYVEDGNIFVGAAKHEKTLTFIKYALLLDAIDEGWLYEQQGWMFNQLQRYREALEAFERARHLGYANDGWLYKQKSYALTRLDRGEEALEACERARSLGYVNEE</sequence>
<reference evidence="1 2" key="1">
    <citation type="journal article" date="2021" name="Int. J. Syst. Evol. Microbiol.">
        <title>Reticulibacter mediterranei gen. nov., sp. nov., within the new family Reticulibacteraceae fam. nov., and Ktedonospora formicarum gen. nov., sp. nov., Ktedonobacter robiniae sp. nov., Dictyobacter formicarum sp. nov. and Dictyobacter arantiisoli sp. nov., belonging to the class Ktedonobacteria.</title>
        <authorList>
            <person name="Yabe S."/>
            <person name="Zheng Y."/>
            <person name="Wang C.M."/>
            <person name="Sakai Y."/>
            <person name="Abe K."/>
            <person name="Yokota A."/>
            <person name="Donadio S."/>
            <person name="Cavaletti L."/>
            <person name="Monciardini P."/>
        </authorList>
    </citation>
    <scope>NUCLEOTIDE SEQUENCE [LARGE SCALE GENOMIC DNA]</scope>
    <source>
        <strain evidence="1 2">SOSP1-9</strain>
    </source>
</reference>
<protein>
    <recommendedName>
        <fullName evidence="3">Tetratricopeptide repeat protein</fullName>
    </recommendedName>
</protein>
<organism evidence="1 2">
    <name type="scientific">Dictyobacter formicarum</name>
    <dbReference type="NCBI Taxonomy" id="2778368"/>
    <lineage>
        <taxon>Bacteria</taxon>
        <taxon>Bacillati</taxon>
        <taxon>Chloroflexota</taxon>
        <taxon>Ktedonobacteria</taxon>
        <taxon>Ktedonobacterales</taxon>
        <taxon>Dictyobacteraceae</taxon>
        <taxon>Dictyobacter</taxon>
    </lineage>
</organism>
<dbReference type="Proteomes" id="UP000635565">
    <property type="component" value="Unassembled WGS sequence"/>
</dbReference>
<dbReference type="Gene3D" id="1.25.40.10">
    <property type="entry name" value="Tetratricopeptide repeat domain"/>
    <property type="match status" value="1"/>
</dbReference>
<dbReference type="SUPFAM" id="SSF48452">
    <property type="entry name" value="TPR-like"/>
    <property type="match status" value="1"/>
</dbReference>
<gene>
    <name evidence="1" type="ORF">KSZ_16740</name>
</gene>
<evidence type="ECO:0008006" key="3">
    <source>
        <dbReference type="Google" id="ProtNLM"/>
    </source>
</evidence>